<name>A0A3B0UDY1_9ZZZZ</name>
<evidence type="ECO:0008006" key="2">
    <source>
        <dbReference type="Google" id="ProtNLM"/>
    </source>
</evidence>
<proteinExistence type="predicted"/>
<dbReference type="Pfam" id="PF07610">
    <property type="entry name" value="DUF1573"/>
    <property type="match status" value="1"/>
</dbReference>
<protein>
    <recommendedName>
        <fullName evidence="2">DUF1573 domain-containing protein</fullName>
    </recommendedName>
</protein>
<dbReference type="InterPro" id="IPR013783">
    <property type="entry name" value="Ig-like_fold"/>
</dbReference>
<gene>
    <name evidence="1" type="ORF">MNBD_BACTEROID01-2876</name>
</gene>
<reference evidence="1" key="1">
    <citation type="submission" date="2018-06" db="EMBL/GenBank/DDBJ databases">
        <authorList>
            <person name="Zhirakovskaya E."/>
        </authorList>
    </citation>
    <scope>NUCLEOTIDE SEQUENCE</scope>
</reference>
<dbReference type="AlphaFoldDB" id="A0A3B0UDY1"/>
<dbReference type="InterPro" id="IPR011467">
    <property type="entry name" value="DUF1573"/>
</dbReference>
<evidence type="ECO:0000313" key="1">
    <source>
        <dbReference type="EMBL" id="VAW24772.1"/>
    </source>
</evidence>
<sequence length="146" mass="16272">MNKLLFFIILTGFTSCGRGTQHKTQAQEPNLKDVGVTQFEFKEEIHNFGVLQAGEIAVYDFSLENTGEDYLIINSIDKGCGCLEVKTDKSVYPPGSKGFVEVTFDTSGLFGKQFKMIKLYVNTQEGAKELAVVADVKNNNIIKYKQ</sequence>
<accession>A0A3B0UDY1</accession>
<dbReference type="EMBL" id="UOEP01000225">
    <property type="protein sequence ID" value="VAW24772.1"/>
    <property type="molecule type" value="Genomic_DNA"/>
</dbReference>
<organism evidence="1">
    <name type="scientific">hydrothermal vent metagenome</name>
    <dbReference type="NCBI Taxonomy" id="652676"/>
    <lineage>
        <taxon>unclassified sequences</taxon>
        <taxon>metagenomes</taxon>
        <taxon>ecological metagenomes</taxon>
    </lineage>
</organism>
<dbReference type="PANTHER" id="PTHR37833:SF1">
    <property type="entry name" value="SIGNAL PEPTIDE PROTEIN"/>
    <property type="match status" value="1"/>
</dbReference>
<dbReference type="Gene3D" id="2.60.40.10">
    <property type="entry name" value="Immunoglobulins"/>
    <property type="match status" value="1"/>
</dbReference>
<dbReference type="PROSITE" id="PS51257">
    <property type="entry name" value="PROKAR_LIPOPROTEIN"/>
    <property type="match status" value="1"/>
</dbReference>
<dbReference type="PANTHER" id="PTHR37833">
    <property type="entry name" value="LIPOPROTEIN-RELATED"/>
    <property type="match status" value="1"/>
</dbReference>